<dbReference type="SUPFAM" id="SSF48179">
    <property type="entry name" value="6-phosphogluconate dehydrogenase C-terminal domain-like"/>
    <property type="match status" value="1"/>
</dbReference>
<feature type="domain" description="KARI N-terminal Rossmann" evidence="12">
    <location>
        <begin position="22"/>
        <end position="202"/>
    </location>
</feature>
<dbReference type="EC" id="1.1.1.86" evidence="10"/>
<evidence type="ECO:0000256" key="4">
    <source>
        <dbReference type="ARBA" id="ARBA00022605"/>
    </source>
</evidence>
<dbReference type="PROSITE" id="PS51851">
    <property type="entry name" value="KARI_C"/>
    <property type="match status" value="1"/>
</dbReference>
<sequence>MQRAAKLARRRERILKGQFVSKNIFYDRDADLSIIAGRKVAVIGYGSQGHAHALSLRDSGVEVVVGLREGSKSREKAAEQGLKVLSAAEASEWADVIVLLAPDTSQAKIFIEDIEPNLKDGDALFFGHGLNIHFGLIEPADNITVGMVAPKGPGHLVRRQFLDGKGVPCLIAVEQDPKGVGENLALSYASAIGGGRVGIIKTTFKEEAETDLFGEQAVLCGGTEELVKAGLMVEAGYAPEMAYFEVLHELKLIVDLMYEGGIERMNYSCSDTAEFGGYLSGPRVIDEGTKQRMRDVLEDIQNGTFIRRLVANVENGNKELEELRKKSAEHPIELTGKKLRNLMNWVDRPITETAQ</sequence>
<evidence type="ECO:0000256" key="6">
    <source>
        <dbReference type="ARBA" id="ARBA00022842"/>
    </source>
</evidence>
<keyword evidence="6 10" id="KW-0460">Magnesium</keyword>
<comment type="cofactor">
    <cofactor evidence="10">
        <name>Mg(2+)</name>
        <dbReference type="ChEBI" id="CHEBI:18420"/>
    </cofactor>
    <text evidence="10">Binds 2 magnesium ions per subunit.</text>
</comment>
<evidence type="ECO:0000256" key="8">
    <source>
        <dbReference type="ARBA" id="ARBA00023002"/>
    </source>
</evidence>
<dbReference type="PIRSF" id="PIRSF000116">
    <property type="entry name" value="IlvC_gammaproteo"/>
    <property type="match status" value="1"/>
</dbReference>
<comment type="caution">
    <text evidence="10">Lacks conserved residue(s) required for the propagation of feature annotation.</text>
</comment>
<feature type="binding site" evidence="10 11">
    <location>
        <position position="215"/>
    </location>
    <ligand>
        <name>Mg(2+)</name>
        <dbReference type="ChEBI" id="CHEBI:18420"/>
        <label>1</label>
    </ligand>
</feature>
<evidence type="ECO:0000259" key="13">
    <source>
        <dbReference type="PROSITE" id="PS51851"/>
    </source>
</evidence>
<dbReference type="Pfam" id="PF07991">
    <property type="entry name" value="KARI_N"/>
    <property type="match status" value="1"/>
</dbReference>
<keyword evidence="9 10" id="KW-0100">Branched-chain amino acid biosynthesis</keyword>
<evidence type="ECO:0000256" key="5">
    <source>
        <dbReference type="ARBA" id="ARBA00022723"/>
    </source>
</evidence>
<protein>
    <recommendedName>
        <fullName evidence="10">Ketol-acid reductoisomerase (NADP(+))</fullName>
        <shortName evidence="10">KARI</shortName>
        <ecNumber evidence="10">1.1.1.86</ecNumber>
    </recommendedName>
    <alternativeName>
        <fullName evidence="10">Acetohydroxy-acid isomeroreductase</fullName>
        <shortName evidence="10">AHIR</shortName>
    </alternativeName>
    <alternativeName>
        <fullName evidence="10">Alpha-keto-beta-hydroxylacyl reductoisomerase</fullName>
    </alternativeName>
</protein>
<feature type="binding site" evidence="10 11">
    <location>
        <position position="211"/>
    </location>
    <ligand>
        <name>Mg(2+)</name>
        <dbReference type="ChEBI" id="CHEBI:18420"/>
        <label>2</label>
    </ligand>
</feature>
<dbReference type="SUPFAM" id="SSF51735">
    <property type="entry name" value="NAD(P)-binding Rossmann-fold domains"/>
    <property type="match status" value="1"/>
</dbReference>
<dbReference type="Pfam" id="PF01450">
    <property type="entry name" value="KARI_C"/>
    <property type="match status" value="1"/>
</dbReference>
<proteinExistence type="inferred from homology"/>
<evidence type="ECO:0000256" key="1">
    <source>
        <dbReference type="ARBA" id="ARBA00004864"/>
    </source>
</evidence>
<dbReference type="InterPro" id="IPR008927">
    <property type="entry name" value="6-PGluconate_DH-like_C_sf"/>
</dbReference>
<dbReference type="PANTHER" id="PTHR21371">
    <property type="entry name" value="KETOL-ACID REDUCTOISOMERASE, MITOCHONDRIAL"/>
    <property type="match status" value="1"/>
</dbReference>
<feature type="binding site" evidence="10 11">
    <location>
        <position position="249"/>
    </location>
    <ligand>
        <name>Mg(2+)</name>
        <dbReference type="ChEBI" id="CHEBI:18420"/>
        <label>2</label>
    </ligand>
</feature>
<dbReference type="Proteomes" id="UP001327093">
    <property type="component" value="Unassembled WGS sequence"/>
</dbReference>
<dbReference type="InterPro" id="IPR013023">
    <property type="entry name" value="KARI"/>
</dbReference>
<evidence type="ECO:0000256" key="10">
    <source>
        <dbReference type="HAMAP-Rule" id="MF_00435"/>
    </source>
</evidence>
<dbReference type="HAMAP" id="MF_00435">
    <property type="entry name" value="IlvC"/>
    <property type="match status" value="1"/>
</dbReference>
<dbReference type="GO" id="GO:0004455">
    <property type="term" value="F:ketol-acid reductoisomerase activity"/>
    <property type="evidence" value="ECO:0007669"/>
    <property type="project" value="UniProtKB-EC"/>
</dbReference>
<comment type="pathway">
    <text evidence="1 10">Amino-acid biosynthesis; L-valine biosynthesis; L-valine from pyruvate: step 2/4.</text>
</comment>
<comment type="function">
    <text evidence="10">Involved in the biosynthesis of branched-chain amino acids (BCAA). Catalyzes an alkyl-migration followed by a ketol-acid reduction of (S)-2-acetolactate (S2AL) to yield (R)-2,3-dihydroxy-isovalerate. In the isomerase reaction, S2AL is rearranged via a Mg-dependent methyl migration to produce 3-hydroxy-3-methyl-2-ketobutyrate (HMKB). In the reductase reaction, this 2-ketoacid undergoes a metal-dependent reduction by NADPH to yield (R)-2,3-dihydroxy-isovalerate.</text>
</comment>
<comment type="catalytic activity">
    <reaction evidence="10">
        <text>(2R,3R)-2,3-dihydroxy-3-methylpentanoate + NADP(+) = (S)-2-ethyl-2-hydroxy-3-oxobutanoate + NADPH + H(+)</text>
        <dbReference type="Rhea" id="RHEA:13493"/>
        <dbReference type="ChEBI" id="CHEBI:15378"/>
        <dbReference type="ChEBI" id="CHEBI:49256"/>
        <dbReference type="ChEBI" id="CHEBI:49258"/>
        <dbReference type="ChEBI" id="CHEBI:57783"/>
        <dbReference type="ChEBI" id="CHEBI:58349"/>
        <dbReference type="EC" id="1.1.1.86"/>
    </reaction>
</comment>
<dbReference type="InterPro" id="IPR013116">
    <property type="entry name" value="KARI_N"/>
</dbReference>
<feature type="binding site" evidence="10 11">
    <location>
        <position position="211"/>
    </location>
    <ligand>
        <name>Mg(2+)</name>
        <dbReference type="ChEBI" id="CHEBI:18420"/>
        <label>1</label>
    </ligand>
</feature>
<dbReference type="RefSeq" id="WP_324268046.1">
    <property type="nucleotide sequence ID" value="NZ_JAWLNX010000019.1"/>
</dbReference>
<evidence type="ECO:0000259" key="12">
    <source>
        <dbReference type="PROSITE" id="PS51850"/>
    </source>
</evidence>
<dbReference type="InterPro" id="IPR014359">
    <property type="entry name" value="KARI_prok"/>
</dbReference>
<reference evidence="14 15" key="1">
    <citation type="submission" date="2023-10" db="EMBL/GenBank/DDBJ databases">
        <title>Saccharopolyspora sp. nov., isolated from mangrove soil.</title>
        <authorList>
            <person name="Lu Y."/>
            <person name="Liu W."/>
        </authorList>
    </citation>
    <scope>NUCLEOTIDE SEQUENCE [LARGE SCALE GENOMIC DNA]</scope>
    <source>
        <strain evidence="14 15">S2-29</strain>
    </source>
</reference>
<feature type="binding site" evidence="10">
    <location>
        <position position="71"/>
    </location>
    <ligand>
        <name>NADP(+)</name>
        <dbReference type="ChEBI" id="CHEBI:58349"/>
    </ligand>
</feature>
<feature type="binding site" evidence="10 11">
    <location>
        <position position="245"/>
    </location>
    <ligand>
        <name>Mg(2+)</name>
        <dbReference type="ChEBI" id="CHEBI:18420"/>
        <label>2</label>
    </ligand>
</feature>
<dbReference type="EMBL" id="JAWLNX010000019">
    <property type="protein sequence ID" value="MEB3370545.1"/>
    <property type="molecule type" value="Genomic_DNA"/>
</dbReference>
<feature type="domain" description="KARI C-terminal knotted" evidence="13">
    <location>
        <begin position="203"/>
        <end position="346"/>
    </location>
</feature>
<organism evidence="14 15">
    <name type="scientific">Saccharopolyspora mangrovi</name>
    <dbReference type="NCBI Taxonomy" id="3082379"/>
    <lineage>
        <taxon>Bacteria</taxon>
        <taxon>Bacillati</taxon>
        <taxon>Actinomycetota</taxon>
        <taxon>Actinomycetes</taxon>
        <taxon>Pseudonocardiales</taxon>
        <taxon>Pseudonocardiaceae</taxon>
        <taxon>Saccharopolyspora</taxon>
    </lineage>
</organism>
<feature type="active site" evidence="10">
    <location>
        <position position="128"/>
    </location>
</feature>
<dbReference type="NCBIfam" id="TIGR00465">
    <property type="entry name" value="ilvC"/>
    <property type="match status" value="1"/>
</dbReference>
<feature type="binding site" evidence="10 11">
    <location>
        <position position="270"/>
    </location>
    <ligand>
        <name>substrate</name>
    </ligand>
</feature>
<evidence type="ECO:0000313" key="15">
    <source>
        <dbReference type="Proteomes" id="UP001327093"/>
    </source>
</evidence>
<accession>A0ABU6AGU1</accession>
<feature type="binding site" evidence="10">
    <location>
        <position position="73"/>
    </location>
    <ligand>
        <name>NADP(+)</name>
        <dbReference type="ChEBI" id="CHEBI:58349"/>
    </ligand>
</feature>
<dbReference type="NCBIfam" id="NF004017">
    <property type="entry name" value="PRK05479.1"/>
    <property type="match status" value="1"/>
</dbReference>
<dbReference type="PROSITE" id="PS51850">
    <property type="entry name" value="KARI_N"/>
    <property type="match status" value="1"/>
</dbReference>
<keyword evidence="7 10" id="KW-0521">NADP</keyword>
<dbReference type="InterPro" id="IPR036291">
    <property type="entry name" value="NAD(P)-bd_dom_sf"/>
</dbReference>
<keyword evidence="8 10" id="KW-0560">Oxidoreductase</keyword>
<gene>
    <name evidence="10 14" type="primary">ilvC</name>
    <name evidence="14" type="ORF">R4I43_24370</name>
</gene>
<feature type="binding site" evidence="10">
    <location>
        <begin position="45"/>
        <end position="48"/>
    </location>
    <ligand>
        <name>NADP(+)</name>
        <dbReference type="ChEBI" id="CHEBI:58349"/>
    </ligand>
</feature>
<dbReference type="Gene3D" id="6.10.240.10">
    <property type="match status" value="1"/>
</dbReference>
<name>A0ABU6AGU1_9PSEU</name>
<evidence type="ECO:0000256" key="11">
    <source>
        <dbReference type="PROSITE-ProRule" id="PRU01198"/>
    </source>
</evidence>
<comment type="caution">
    <text evidence="14">The sequence shown here is derived from an EMBL/GenBank/DDBJ whole genome shotgun (WGS) entry which is preliminary data.</text>
</comment>
<keyword evidence="5 10" id="KW-0479">Metal-binding</keyword>
<evidence type="ECO:0000256" key="7">
    <source>
        <dbReference type="ARBA" id="ARBA00022857"/>
    </source>
</evidence>
<evidence type="ECO:0000313" key="14">
    <source>
        <dbReference type="EMBL" id="MEB3370545.1"/>
    </source>
</evidence>
<feature type="binding site" evidence="10">
    <location>
        <position position="68"/>
    </location>
    <ligand>
        <name>NADP(+)</name>
        <dbReference type="ChEBI" id="CHEBI:58349"/>
    </ligand>
</feature>
<dbReference type="InterPro" id="IPR000506">
    <property type="entry name" value="KARI_C"/>
</dbReference>
<comment type="pathway">
    <text evidence="2 10">Amino-acid biosynthesis; L-isoleucine biosynthesis; L-isoleucine from 2-oxobutanoate: step 2/4.</text>
</comment>
<evidence type="ECO:0000256" key="2">
    <source>
        <dbReference type="ARBA" id="ARBA00004885"/>
    </source>
</evidence>
<comment type="similarity">
    <text evidence="3 10 11">Belongs to the ketol-acid reductoisomerase family.</text>
</comment>
<keyword evidence="15" id="KW-1185">Reference proteome</keyword>
<dbReference type="PANTHER" id="PTHR21371:SF1">
    <property type="entry name" value="KETOL-ACID REDUCTOISOMERASE, MITOCHONDRIAL"/>
    <property type="match status" value="1"/>
</dbReference>
<keyword evidence="4 10" id="KW-0028">Amino-acid biosynthesis</keyword>
<comment type="catalytic activity">
    <reaction evidence="10">
        <text>(2R)-2,3-dihydroxy-3-methylbutanoate + NADP(+) = (2S)-2-acetolactate + NADPH + H(+)</text>
        <dbReference type="Rhea" id="RHEA:22068"/>
        <dbReference type="ChEBI" id="CHEBI:15378"/>
        <dbReference type="ChEBI" id="CHEBI:49072"/>
        <dbReference type="ChEBI" id="CHEBI:57783"/>
        <dbReference type="ChEBI" id="CHEBI:58349"/>
        <dbReference type="ChEBI" id="CHEBI:58476"/>
        <dbReference type="EC" id="1.1.1.86"/>
    </reaction>
</comment>
<feature type="binding site" evidence="10">
    <location>
        <position position="154"/>
    </location>
    <ligand>
        <name>NADP(+)</name>
        <dbReference type="ChEBI" id="CHEBI:58349"/>
    </ligand>
</feature>
<evidence type="ECO:0000256" key="3">
    <source>
        <dbReference type="ARBA" id="ARBA00010318"/>
    </source>
</evidence>
<evidence type="ECO:0000256" key="9">
    <source>
        <dbReference type="ARBA" id="ARBA00023304"/>
    </source>
</evidence>
<dbReference type="Gene3D" id="3.40.50.720">
    <property type="entry name" value="NAD(P)-binding Rossmann-like Domain"/>
    <property type="match status" value="1"/>
</dbReference>